<evidence type="ECO:0000313" key="1">
    <source>
        <dbReference type="EMBL" id="MBB4963768.1"/>
    </source>
</evidence>
<protein>
    <submittedName>
        <fullName evidence="1">Uncharacterized protein</fullName>
    </submittedName>
</protein>
<dbReference type="AlphaFoldDB" id="A0A7W7WUT8"/>
<gene>
    <name evidence="1" type="ORF">F4559_001127</name>
</gene>
<reference evidence="1 2" key="1">
    <citation type="submission" date="2020-08" db="EMBL/GenBank/DDBJ databases">
        <title>Sequencing the genomes of 1000 actinobacteria strains.</title>
        <authorList>
            <person name="Klenk H.-P."/>
        </authorList>
    </citation>
    <scope>NUCLEOTIDE SEQUENCE [LARGE SCALE GENOMIC DNA]</scope>
    <source>
        <strain evidence="1 2">DSM 45084</strain>
    </source>
</reference>
<evidence type="ECO:0000313" key="2">
    <source>
        <dbReference type="Proteomes" id="UP000542674"/>
    </source>
</evidence>
<keyword evidence="2" id="KW-1185">Reference proteome</keyword>
<organism evidence="1 2">
    <name type="scientific">Saccharothrix violaceirubra</name>
    <dbReference type="NCBI Taxonomy" id="413306"/>
    <lineage>
        <taxon>Bacteria</taxon>
        <taxon>Bacillati</taxon>
        <taxon>Actinomycetota</taxon>
        <taxon>Actinomycetes</taxon>
        <taxon>Pseudonocardiales</taxon>
        <taxon>Pseudonocardiaceae</taxon>
        <taxon>Saccharothrix</taxon>
    </lineage>
</organism>
<accession>A0A7W7WUT8</accession>
<proteinExistence type="predicted"/>
<dbReference type="EMBL" id="JACHJS010000001">
    <property type="protein sequence ID" value="MBB4963768.1"/>
    <property type="molecule type" value="Genomic_DNA"/>
</dbReference>
<dbReference type="RefSeq" id="WP_184666514.1">
    <property type="nucleotide sequence ID" value="NZ_BAABAI010000034.1"/>
</dbReference>
<name>A0A7W7WUT8_9PSEU</name>
<sequence>MTTPTPPPSPDELIQATVAWLNALLDSASADVLGVAHYWDRAQSALITAATADTVGEAVTTAARKLQIETTQARTDTALLEACAVIAADYPAWQARVEREAVYLVALARVARTARKATR</sequence>
<dbReference type="Proteomes" id="UP000542674">
    <property type="component" value="Unassembled WGS sequence"/>
</dbReference>
<comment type="caution">
    <text evidence="1">The sequence shown here is derived from an EMBL/GenBank/DDBJ whole genome shotgun (WGS) entry which is preliminary data.</text>
</comment>